<dbReference type="GO" id="GO:0003700">
    <property type="term" value="F:DNA-binding transcription factor activity"/>
    <property type="evidence" value="ECO:0007669"/>
    <property type="project" value="TreeGrafter"/>
</dbReference>
<protein>
    <submittedName>
        <fullName evidence="6">Transcriptional regulator</fullName>
    </submittedName>
</protein>
<feature type="domain" description="IclR-ED" evidence="5">
    <location>
        <begin position="76"/>
        <end position="230"/>
    </location>
</feature>
<accession>A0A402BAT2</accession>
<gene>
    <name evidence="6" type="ORF">KDA_38810</name>
</gene>
<dbReference type="Pfam" id="PF09339">
    <property type="entry name" value="HTH_IclR"/>
    <property type="match status" value="1"/>
</dbReference>
<dbReference type="Proteomes" id="UP000287171">
    <property type="component" value="Unassembled WGS sequence"/>
</dbReference>
<dbReference type="InterPro" id="IPR005471">
    <property type="entry name" value="Tscrpt_reg_IclR_N"/>
</dbReference>
<keyword evidence="2" id="KW-0238">DNA-binding</keyword>
<dbReference type="GO" id="GO:0045892">
    <property type="term" value="P:negative regulation of DNA-templated transcription"/>
    <property type="evidence" value="ECO:0007669"/>
    <property type="project" value="TreeGrafter"/>
</dbReference>
<reference evidence="7" key="1">
    <citation type="submission" date="2018-12" db="EMBL/GenBank/DDBJ databases">
        <title>Tengunoibacter tsumagoiensis gen. nov., sp. nov., Dictyobacter kobayashii sp. nov., D. alpinus sp. nov., and D. joshuensis sp. nov. and description of Dictyobacteraceae fam. nov. within the order Ktedonobacterales isolated from Tengu-no-mugimeshi.</title>
        <authorList>
            <person name="Wang C.M."/>
            <person name="Zheng Y."/>
            <person name="Sakai Y."/>
            <person name="Toyoda A."/>
            <person name="Minakuchi Y."/>
            <person name="Abe K."/>
            <person name="Yokota A."/>
            <person name="Yabe S."/>
        </authorList>
    </citation>
    <scope>NUCLEOTIDE SEQUENCE [LARGE SCALE GENOMIC DNA]</scope>
    <source>
        <strain evidence="7">Uno16</strain>
    </source>
</reference>
<dbReference type="PROSITE" id="PS51077">
    <property type="entry name" value="HTH_ICLR"/>
    <property type="match status" value="1"/>
</dbReference>
<evidence type="ECO:0000256" key="3">
    <source>
        <dbReference type="ARBA" id="ARBA00023163"/>
    </source>
</evidence>
<dbReference type="PANTHER" id="PTHR30136:SF24">
    <property type="entry name" value="HTH-TYPE TRANSCRIPTIONAL REPRESSOR ALLR"/>
    <property type="match status" value="1"/>
</dbReference>
<dbReference type="Gene3D" id="1.10.10.10">
    <property type="entry name" value="Winged helix-like DNA-binding domain superfamily/Winged helix DNA-binding domain"/>
    <property type="match status" value="1"/>
</dbReference>
<dbReference type="EMBL" id="BIFT01000001">
    <property type="protein sequence ID" value="GCE28397.1"/>
    <property type="molecule type" value="Genomic_DNA"/>
</dbReference>
<dbReference type="SMART" id="SM00346">
    <property type="entry name" value="HTH_ICLR"/>
    <property type="match status" value="1"/>
</dbReference>
<keyword evidence="3" id="KW-0804">Transcription</keyword>
<feature type="domain" description="HTH iclR-type" evidence="4">
    <location>
        <begin position="14"/>
        <end position="75"/>
    </location>
</feature>
<evidence type="ECO:0000256" key="1">
    <source>
        <dbReference type="ARBA" id="ARBA00023015"/>
    </source>
</evidence>
<evidence type="ECO:0000259" key="4">
    <source>
        <dbReference type="PROSITE" id="PS51077"/>
    </source>
</evidence>
<dbReference type="PANTHER" id="PTHR30136">
    <property type="entry name" value="HELIX-TURN-HELIX TRANSCRIPTIONAL REGULATOR, ICLR FAMILY"/>
    <property type="match status" value="1"/>
</dbReference>
<dbReference type="Gene3D" id="3.30.450.40">
    <property type="match status" value="2"/>
</dbReference>
<comment type="caution">
    <text evidence="6">The sequence shown here is derived from an EMBL/GenBank/DDBJ whole genome shotgun (WGS) entry which is preliminary data.</text>
</comment>
<dbReference type="InterPro" id="IPR036390">
    <property type="entry name" value="WH_DNA-bd_sf"/>
</dbReference>
<dbReference type="SUPFAM" id="SSF46785">
    <property type="entry name" value="Winged helix' DNA-binding domain"/>
    <property type="match status" value="1"/>
</dbReference>
<dbReference type="Pfam" id="PF01614">
    <property type="entry name" value="IclR_C"/>
    <property type="match status" value="1"/>
</dbReference>
<dbReference type="SUPFAM" id="SSF55781">
    <property type="entry name" value="GAF domain-like"/>
    <property type="match status" value="1"/>
</dbReference>
<dbReference type="InterPro" id="IPR029016">
    <property type="entry name" value="GAF-like_dom_sf"/>
</dbReference>
<dbReference type="AlphaFoldDB" id="A0A402BAT2"/>
<evidence type="ECO:0000313" key="6">
    <source>
        <dbReference type="EMBL" id="GCE28397.1"/>
    </source>
</evidence>
<dbReference type="InterPro" id="IPR050707">
    <property type="entry name" value="HTH_MetabolicPath_Reg"/>
</dbReference>
<organism evidence="6 7">
    <name type="scientific">Dictyobacter alpinus</name>
    <dbReference type="NCBI Taxonomy" id="2014873"/>
    <lineage>
        <taxon>Bacteria</taxon>
        <taxon>Bacillati</taxon>
        <taxon>Chloroflexota</taxon>
        <taxon>Ktedonobacteria</taxon>
        <taxon>Ktedonobacterales</taxon>
        <taxon>Dictyobacteraceae</taxon>
        <taxon>Dictyobacter</taxon>
    </lineage>
</organism>
<name>A0A402BAT2_9CHLR</name>
<sequence>MSEQPTEPARGETSQTLDRGLRLLEILATEAEGLSVQELAKRLAIHRTVSYRLLNTLLEHRLVQRMQDGRYKLGTGLIELARRISPRLQSAATPELKRLAEELGATTHLTTANGDEAVVLTTIEPSHTHMHVVYRAGFRHALDQGASGIAILASRPAQAAERSQIRQARQRGYAVSQNEIQSGASGLAVPLILDGSPIEASIGVIVLGTIDEARVSPRVLAAARRIAALL</sequence>
<dbReference type="RefSeq" id="WP_126628618.1">
    <property type="nucleotide sequence ID" value="NZ_BIFT01000001.1"/>
</dbReference>
<keyword evidence="7" id="KW-1185">Reference proteome</keyword>
<dbReference type="OrthoDB" id="156285at2"/>
<proteinExistence type="predicted"/>
<dbReference type="InterPro" id="IPR036388">
    <property type="entry name" value="WH-like_DNA-bd_sf"/>
</dbReference>
<evidence type="ECO:0000256" key="2">
    <source>
        <dbReference type="ARBA" id="ARBA00023125"/>
    </source>
</evidence>
<keyword evidence="1" id="KW-0805">Transcription regulation</keyword>
<dbReference type="GO" id="GO:0003677">
    <property type="term" value="F:DNA binding"/>
    <property type="evidence" value="ECO:0007669"/>
    <property type="project" value="UniProtKB-KW"/>
</dbReference>
<evidence type="ECO:0000313" key="7">
    <source>
        <dbReference type="Proteomes" id="UP000287171"/>
    </source>
</evidence>
<dbReference type="PROSITE" id="PS51078">
    <property type="entry name" value="ICLR_ED"/>
    <property type="match status" value="1"/>
</dbReference>
<dbReference type="InterPro" id="IPR014757">
    <property type="entry name" value="Tscrpt_reg_IclR_C"/>
</dbReference>
<evidence type="ECO:0000259" key="5">
    <source>
        <dbReference type="PROSITE" id="PS51078"/>
    </source>
</evidence>